<feature type="compositionally biased region" description="Basic residues" evidence="1">
    <location>
        <begin position="22"/>
        <end position="31"/>
    </location>
</feature>
<dbReference type="Proteomes" id="UP001652626">
    <property type="component" value="Chromosome 16"/>
</dbReference>
<feature type="region of interest" description="Disordered" evidence="1">
    <location>
        <begin position="1"/>
        <end position="184"/>
    </location>
</feature>
<evidence type="ECO:0000256" key="1">
    <source>
        <dbReference type="SAM" id="MobiDB-lite"/>
    </source>
</evidence>
<dbReference type="GeneID" id="113402996"/>
<dbReference type="RefSeq" id="XP_064073444.1">
    <property type="nucleotide sequence ID" value="XM_064217374.1"/>
</dbReference>
<feature type="compositionally biased region" description="Basic residues" evidence="1">
    <location>
        <begin position="108"/>
        <end position="117"/>
    </location>
</feature>
<feature type="compositionally biased region" description="Gly residues" evidence="1">
    <location>
        <begin position="150"/>
        <end position="163"/>
    </location>
</feature>
<name>A0ABM4AQ71_VANTA</name>
<accession>A0ABM4AQ71</accession>
<feature type="compositionally biased region" description="Basic residues" evidence="1">
    <location>
        <begin position="1"/>
        <end position="14"/>
    </location>
</feature>
<keyword evidence="2" id="KW-1185">Reference proteome</keyword>
<protein>
    <submittedName>
        <fullName evidence="3">Uncharacterized protein LOC113402996 isoform X1</fullName>
    </submittedName>
</protein>
<gene>
    <name evidence="3" type="primary">LOC113402996</name>
</gene>
<reference evidence="3" key="1">
    <citation type="submission" date="2025-08" db="UniProtKB">
        <authorList>
            <consortium name="RefSeq"/>
        </authorList>
    </citation>
    <scope>IDENTIFICATION</scope>
    <source>
        <tissue evidence="3">Whole body</tissue>
    </source>
</reference>
<evidence type="ECO:0000313" key="2">
    <source>
        <dbReference type="Proteomes" id="UP001652626"/>
    </source>
</evidence>
<sequence length="281" mass="30361">MRGRRRTAVRRRRAGPPAPAPPHRHRSRRCQPHALGTSAGVRGHGAAGRAGGTAPAARPQTPSFHIGMGETTEVTSDGWSLARNGGAGDARAVCRRRRTPRFTTQHTASRRRVRSRRASTVTCPLSASRADEKQFSTSTEQVRERRARVGGNGGRAAGASGSGRRGRRQERRPSAKGDSMVGAHGRATAAHVPAGQRAAALRDGATPGCALAAARRVTSPHLRTSLSYHAYIPLSGRSDSSECTRVPEYYRLDNLFIWDSRPPDRAAERVRVLCDMCDRVV</sequence>
<evidence type="ECO:0000313" key="3">
    <source>
        <dbReference type="RefSeq" id="XP_064073444.1"/>
    </source>
</evidence>
<feature type="compositionally biased region" description="Gly residues" evidence="1">
    <location>
        <begin position="42"/>
        <end position="51"/>
    </location>
</feature>
<organism evidence="2 3">
    <name type="scientific">Vanessa tameamea</name>
    <name type="common">Kamehameha butterfly</name>
    <dbReference type="NCBI Taxonomy" id="334116"/>
    <lineage>
        <taxon>Eukaryota</taxon>
        <taxon>Metazoa</taxon>
        <taxon>Ecdysozoa</taxon>
        <taxon>Arthropoda</taxon>
        <taxon>Hexapoda</taxon>
        <taxon>Insecta</taxon>
        <taxon>Pterygota</taxon>
        <taxon>Neoptera</taxon>
        <taxon>Endopterygota</taxon>
        <taxon>Lepidoptera</taxon>
        <taxon>Glossata</taxon>
        <taxon>Ditrysia</taxon>
        <taxon>Papilionoidea</taxon>
        <taxon>Nymphalidae</taxon>
        <taxon>Nymphalinae</taxon>
        <taxon>Vanessa</taxon>
    </lineage>
</organism>
<proteinExistence type="predicted"/>